<evidence type="ECO:0000256" key="8">
    <source>
        <dbReference type="SAM" id="MobiDB-lite"/>
    </source>
</evidence>
<gene>
    <name evidence="10" type="ORF">ACHHYP_05586</name>
</gene>
<dbReference type="EMBL" id="JNBR01000636">
    <property type="protein sequence ID" value="OQR90356.1"/>
    <property type="molecule type" value="Genomic_DNA"/>
</dbReference>
<feature type="binding site" evidence="7">
    <location>
        <position position="157"/>
    </location>
    <ligand>
        <name>Zn(2+)</name>
        <dbReference type="ChEBI" id="CHEBI:29105"/>
    </ligand>
</feature>
<feature type="region of interest" description="Disordered" evidence="8">
    <location>
        <begin position="1"/>
        <end position="31"/>
    </location>
</feature>
<reference evidence="10 11" key="1">
    <citation type="journal article" date="2014" name="Genome Biol. Evol.">
        <title>The secreted proteins of Achlya hypogyna and Thraustotheca clavata identify the ancestral oomycete secretome and reveal gene acquisitions by horizontal gene transfer.</title>
        <authorList>
            <person name="Misner I."/>
            <person name="Blouin N."/>
            <person name="Leonard G."/>
            <person name="Richards T.A."/>
            <person name="Lane C.E."/>
        </authorList>
    </citation>
    <scope>NUCLEOTIDE SEQUENCE [LARGE SCALE GENOMIC DNA]</scope>
    <source>
        <strain evidence="10 11">ATCC 48635</strain>
    </source>
</reference>
<organism evidence="10 11">
    <name type="scientific">Achlya hypogyna</name>
    <name type="common">Oomycete</name>
    <name type="synonym">Protoachlya hypogyna</name>
    <dbReference type="NCBI Taxonomy" id="1202772"/>
    <lineage>
        <taxon>Eukaryota</taxon>
        <taxon>Sar</taxon>
        <taxon>Stramenopiles</taxon>
        <taxon>Oomycota</taxon>
        <taxon>Saprolegniomycetes</taxon>
        <taxon>Saprolegniales</taxon>
        <taxon>Achlyaceae</taxon>
        <taxon>Achlya</taxon>
    </lineage>
</organism>
<dbReference type="InterPro" id="IPR026590">
    <property type="entry name" value="Ssirtuin_cat_dom"/>
</dbReference>
<keyword evidence="5" id="KW-0520">NAD</keyword>
<dbReference type="STRING" id="1202772.A0A1V9YX76"/>
<keyword evidence="4 7" id="KW-0862">Zinc</keyword>
<dbReference type="GO" id="GO:0046872">
    <property type="term" value="F:metal ion binding"/>
    <property type="evidence" value="ECO:0007669"/>
    <property type="project" value="UniProtKB-KW"/>
</dbReference>
<feature type="domain" description="Deacetylase sirtuin-type" evidence="9">
    <location>
        <begin position="25"/>
        <end position="275"/>
    </location>
</feature>
<dbReference type="InterPro" id="IPR003000">
    <property type="entry name" value="Sirtuin"/>
</dbReference>
<dbReference type="GO" id="GO:0003714">
    <property type="term" value="F:transcription corepressor activity"/>
    <property type="evidence" value="ECO:0007669"/>
    <property type="project" value="TreeGrafter"/>
</dbReference>
<dbReference type="OrthoDB" id="424302at2759"/>
<dbReference type="GO" id="GO:0005634">
    <property type="term" value="C:nucleus"/>
    <property type="evidence" value="ECO:0007669"/>
    <property type="project" value="TreeGrafter"/>
</dbReference>
<dbReference type="PROSITE" id="PS50305">
    <property type="entry name" value="SIRTUIN"/>
    <property type="match status" value="1"/>
</dbReference>
<dbReference type="GO" id="GO:0070403">
    <property type="term" value="F:NAD+ binding"/>
    <property type="evidence" value="ECO:0007669"/>
    <property type="project" value="InterPro"/>
</dbReference>
<evidence type="ECO:0000313" key="10">
    <source>
        <dbReference type="EMBL" id="OQR90356.1"/>
    </source>
</evidence>
<comment type="similarity">
    <text evidence="6">Belongs to the sirtuin family. Class IV subfamily.</text>
</comment>
<dbReference type="Pfam" id="PF02146">
    <property type="entry name" value="SIR2"/>
    <property type="match status" value="1"/>
</dbReference>
<dbReference type="PANTHER" id="PTHR11085:SF12">
    <property type="entry name" value="NAD-DEPENDENT PROTEIN DEACYLASE SIRTUIN-6"/>
    <property type="match status" value="1"/>
</dbReference>
<dbReference type="Proteomes" id="UP000243579">
    <property type="component" value="Unassembled WGS sequence"/>
</dbReference>
<accession>A0A1V9YX76</accession>
<evidence type="ECO:0000256" key="3">
    <source>
        <dbReference type="ARBA" id="ARBA00022723"/>
    </source>
</evidence>
<comment type="caution">
    <text evidence="10">The sequence shown here is derived from an EMBL/GenBank/DDBJ whole genome shotgun (WGS) entry which is preliminary data.</text>
</comment>
<dbReference type="EC" id="2.3.1.286" evidence="1"/>
<dbReference type="SUPFAM" id="SSF52467">
    <property type="entry name" value="DHS-like NAD/FAD-binding domain"/>
    <property type="match status" value="1"/>
</dbReference>
<keyword evidence="2 10" id="KW-0808">Transferase</keyword>
<dbReference type="PANTHER" id="PTHR11085">
    <property type="entry name" value="NAD-DEPENDENT PROTEIN DEACYLASE SIRTUIN-5, MITOCHONDRIAL-RELATED"/>
    <property type="match status" value="1"/>
</dbReference>
<evidence type="ECO:0000256" key="7">
    <source>
        <dbReference type="PROSITE-ProRule" id="PRU00236"/>
    </source>
</evidence>
<sequence length="317" mass="34341">MTRTKSALATPPLKACETSPASPSPPQPSTFDAQCERIATLLASAKHLVAFTGAGISTSTGVPDYRGVNGIRTAKRRKVTAVPDLHTLVPSPTHMALAELHAMGLLKHVVTQNVDNLHRKSGIPADALTELHGNATFGRCDTCEYVYQEDFPVFGLCTKPTCPSVLKPLEARLSKRTRRSNGRLRRHVIGFDEPMDDIDAAIDHCEAADVALVLGTSLRVEPFCEMAGSFATHLILVNLQPTLPKLDKRAETTGVRMYLPCDRVMARVLALLKRDPSYEVPAWTGTHATEQCYFHDDDDGALVNVLAGRAAPLSPTA</sequence>
<evidence type="ECO:0000256" key="2">
    <source>
        <dbReference type="ARBA" id="ARBA00022679"/>
    </source>
</evidence>
<feature type="active site" description="Proton acceptor" evidence="7">
    <location>
        <position position="132"/>
    </location>
</feature>
<dbReference type="AlphaFoldDB" id="A0A1V9YX76"/>
<feature type="binding site" evidence="7">
    <location>
        <position position="140"/>
    </location>
    <ligand>
        <name>Zn(2+)</name>
        <dbReference type="ChEBI" id="CHEBI:29105"/>
    </ligand>
</feature>
<dbReference type="Gene3D" id="3.40.50.1220">
    <property type="entry name" value="TPP-binding domain"/>
    <property type="match status" value="1"/>
</dbReference>
<dbReference type="GO" id="GO:0000122">
    <property type="term" value="P:negative regulation of transcription by RNA polymerase II"/>
    <property type="evidence" value="ECO:0007669"/>
    <property type="project" value="TreeGrafter"/>
</dbReference>
<dbReference type="InterPro" id="IPR050134">
    <property type="entry name" value="NAD-dep_sirtuin_deacylases"/>
</dbReference>
<evidence type="ECO:0000259" key="9">
    <source>
        <dbReference type="PROSITE" id="PS50305"/>
    </source>
</evidence>
<evidence type="ECO:0000313" key="11">
    <source>
        <dbReference type="Proteomes" id="UP000243579"/>
    </source>
</evidence>
<name>A0A1V9YX76_ACHHY</name>
<dbReference type="Gene3D" id="2.20.28.200">
    <property type="match status" value="1"/>
</dbReference>
<dbReference type="InterPro" id="IPR029035">
    <property type="entry name" value="DHS-like_NAD/FAD-binding_dom"/>
</dbReference>
<protein>
    <recommendedName>
        <fullName evidence="1">protein acetyllysine N-acetyltransferase</fullName>
        <ecNumber evidence="1">2.3.1.286</ecNumber>
    </recommendedName>
</protein>
<evidence type="ECO:0000256" key="6">
    <source>
        <dbReference type="ARBA" id="ARBA00038170"/>
    </source>
</evidence>
<proteinExistence type="inferred from homology"/>
<evidence type="ECO:0000256" key="5">
    <source>
        <dbReference type="ARBA" id="ARBA00023027"/>
    </source>
</evidence>
<evidence type="ECO:0000256" key="4">
    <source>
        <dbReference type="ARBA" id="ARBA00022833"/>
    </source>
</evidence>
<keyword evidence="3 7" id="KW-0479">Metal-binding</keyword>
<feature type="binding site" evidence="7">
    <location>
        <position position="162"/>
    </location>
    <ligand>
        <name>Zn(2+)</name>
        <dbReference type="ChEBI" id="CHEBI:29105"/>
    </ligand>
</feature>
<keyword evidence="11" id="KW-1185">Reference proteome</keyword>
<dbReference type="GO" id="GO:0017136">
    <property type="term" value="F:histone deacetylase activity, NAD-dependent"/>
    <property type="evidence" value="ECO:0007669"/>
    <property type="project" value="TreeGrafter"/>
</dbReference>
<evidence type="ECO:0000256" key="1">
    <source>
        <dbReference type="ARBA" id="ARBA00012928"/>
    </source>
</evidence>
<feature type="binding site" evidence="7">
    <location>
        <position position="143"/>
    </location>
    <ligand>
        <name>Zn(2+)</name>
        <dbReference type="ChEBI" id="CHEBI:29105"/>
    </ligand>
</feature>